<dbReference type="Gene3D" id="1.20.1510.10">
    <property type="entry name" value="Cation efflux protein transmembrane domain"/>
    <property type="match status" value="1"/>
</dbReference>
<feature type="transmembrane region" description="Helical" evidence="11">
    <location>
        <begin position="45"/>
        <end position="65"/>
    </location>
</feature>
<evidence type="ECO:0000256" key="7">
    <source>
        <dbReference type="ARBA" id="ARBA00022989"/>
    </source>
</evidence>
<keyword evidence="4 11" id="KW-0812">Transmembrane</keyword>
<dbReference type="InterPro" id="IPR026765">
    <property type="entry name" value="Tmem163"/>
</dbReference>
<comment type="similarity">
    <text evidence="3">Belongs to the TMEM163 family.</text>
</comment>
<feature type="transmembrane region" description="Helical" evidence="11">
    <location>
        <begin position="153"/>
        <end position="172"/>
    </location>
</feature>
<comment type="subcellular location">
    <subcellularLocation>
        <location evidence="2">Cytoplasmic vesicle</location>
        <location evidence="2">Secretory vesicle</location>
        <location evidence="2">Synaptic vesicle membrane</location>
        <topology evidence="2">Multi-pass membrane protein</topology>
    </subcellularLocation>
    <subcellularLocation>
        <location evidence="1">Early endosome membrane</location>
    </subcellularLocation>
</comment>
<feature type="transmembrane region" description="Helical" evidence="11">
    <location>
        <begin position="114"/>
        <end position="133"/>
    </location>
</feature>
<evidence type="ECO:0000256" key="8">
    <source>
        <dbReference type="ARBA" id="ARBA00023018"/>
    </source>
</evidence>
<evidence type="ECO:0000256" key="11">
    <source>
        <dbReference type="SAM" id="Phobius"/>
    </source>
</evidence>
<keyword evidence="6" id="KW-0862">Zinc</keyword>
<evidence type="ECO:0000256" key="1">
    <source>
        <dbReference type="ARBA" id="ARBA00004146"/>
    </source>
</evidence>
<dbReference type="InterPro" id="IPR027469">
    <property type="entry name" value="Cation_efflux_TMD_sf"/>
</dbReference>
<dbReference type="Pfam" id="PF01545">
    <property type="entry name" value="Cation_efflux"/>
    <property type="match status" value="1"/>
</dbReference>
<keyword evidence="8" id="KW-0770">Synapse</keyword>
<name>A0ABQ5QAK2_9BACT</name>
<evidence type="ECO:0000256" key="6">
    <source>
        <dbReference type="ARBA" id="ARBA00022833"/>
    </source>
</evidence>
<protein>
    <submittedName>
        <fullName evidence="13">Membrane protein</fullName>
    </submittedName>
</protein>
<sequence>MTTHADRMTWVRRALALALLTMGFNLLEGLVSIGFGWEEQSIALFGFGVDSLVEVAAAALIYWRFRHDGALLDQQAARRERLATRFIGIMLLLLAGGTALGSILQLLSHRHPGTTLPGVIVSLVSLLAMFLLWRGKVRTAAALDSRAMMSDAACSLACMQLSTVLLIGSLLFWRWPSLWWVDAATALVVAALIAREGWGGFHASLQPDFSGGCGCGHANCDASGRTGTN</sequence>
<evidence type="ECO:0000259" key="12">
    <source>
        <dbReference type="Pfam" id="PF01545"/>
    </source>
</evidence>
<evidence type="ECO:0000256" key="5">
    <source>
        <dbReference type="ARBA" id="ARBA00022753"/>
    </source>
</evidence>
<evidence type="ECO:0000256" key="3">
    <source>
        <dbReference type="ARBA" id="ARBA00008731"/>
    </source>
</evidence>
<proteinExistence type="inferred from homology"/>
<evidence type="ECO:0000313" key="14">
    <source>
        <dbReference type="Proteomes" id="UP001165069"/>
    </source>
</evidence>
<dbReference type="Proteomes" id="UP001165069">
    <property type="component" value="Unassembled WGS sequence"/>
</dbReference>
<accession>A0ABQ5QAK2</accession>
<evidence type="ECO:0000313" key="13">
    <source>
        <dbReference type="EMBL" id="GLH71506.1"/>
    </source>
</evidence>
<dbReference type="EMBL" id="BSDE01000001">
    <property type="protein sequence ID" value="GLH71506.1"/>
    <property type="molecule type" value="Genomic_DNA"/>
</dbReference>
<comment type="caution">
    <text evidence="13">The sequence shown here is derived from an EMBL/GenBank/DDBJ whole genome shotgun (WGS) entry which is preliminary data.</text>
</comment>
<evidence type="ECO:0000256" key="9">
    <source>
        <dbReference type="ARBA" id="ARBA00023136"/>
    </source>
</evidence>
<feature type="domain" description="Cation efflux protein transmembrane" evidence="12">
    <location>
        <begin position="24"/>
        <end position="199"/>
    </location>
</feature>
<keyword evidence="10" id="KW-0968">Cytoplasmic vesicle</keyword>
<organism evidence="13 14">
    <name type="scientific">Geothrix limicola</name>
    <dbReference type="NCBI Taxonomy" id="2927978"/>
    <lineage>
        <taxon>Bacteria</taxon>
        <taxon>Pseudomonadati</taxon>
        <taxon>Acidobacteriota</taxon>
        <taxon>Holophagae</taxon>
        <taxon>Holophagales</taxon>
        <taxon>Holophagaceae</taxon>
        <taxon>Geothrix</taxon>
    </lineage>
</organism>
<evidence type="ECO:0000256" key="2">
    <source>
        <dbReference type="ARBA" id="ARBA00004644"/>
    </source>
</evidence>
<gene>
    <name evidence="13" type="ORF">GETHLI_00080</name>
</gene>
<keyword evidence="14" id="KW-1185">Reference proteome</keyword>
<reference evidence="13 14" key="1">
    <citation type="journal article" date="2023" name="Antonie Van Leeuwenhoek">
        <title>Mesoterricola silvestris gen. nov., sp. nov., Mesoterricola sediminis sp. nov., Geothrix oryzae sp. nov., Geothrix edaphica sp. nov., Geothrix rubra sp. nov., and Geothrix limicola sp. nov., six novel members of Acidobacteriota isolated from soils.</title>
        <authorList>
            <person name="Itoh H."/>
            <person name="Sugisawa Y."/>
            <person name="Mise K."/>
            <person name="Xu Z."/>
            <person name="Kuniyasu M."/>
            <person name="Ushijima N."/>
            <person name="Kawano K."/>
            <person name="Kobayashi E."/>
            <person name="Shiratori Y."/>
            <person name="Masuda Y."/>
            <person name="Senoo K."/>
        </authorList>
    </citation>
    <scope>NUCLEOTIDE SEQUENCE [LARGE SCALE GENOMIC DNA]</scope>
    <source>
        <strain evidence="13 14">Red804</strain>
    </source>
</reference>
<evidence type="ECO:0000256" key="4">
    <source>
        <dbReference type="ARBA" id="ARBA00022692"/>
    </source>
</evidence>
<dbReference type="SUPFAM" id="SSF161111">
    <property type="entry name" value="Cation efflux protein transmembrane domain-like"/>
    <property type="match status" value="1"/>
</dbReference>
<evidence type="ECO:0000256" key="10">
    <source>
        <dbReference type="ARBA" id="ARBA00023329"/>
    </source>
</evidence>
<keyword evidence="7 11" id="KW-1133">Transmembrane helix</keyword>
<dbReference type="PANTHER" id="PTHR31937">
    <property type="entry name" value="TRANSMEMBRANE PROTEIN 163"/>
    <property type="match status" value="1"/>
</dbReference>
<feature type="transmembrane region" description="Helical" evidence="11">
    <location>
        <begin position="86"/>
        <end position="108"/>
    </location>
</feature>
<keyword evidence="5" id="KW-0967">Endosome</keyword>
<keyword evidence="9 11" id="KW-0472">Membrane</keyword>
<dbReference type="InterPro" id="IPR058533">
    <property type="entry name" value="Cation_efflux_TM"/>
</dbReference>
<dbReference type="PANTHER" id="PTHR31937:SF2">
    <property type="entry name" value="TRANSMEMBRANE PROTEIN 163"/>
    <property type="match status" value="1"/>
</dbReference>